<organism evidence="1">
    <name type="scientific">Mycobacterium xenopi 4042</name>
    <dbReference type="NCBI Taxonomy" id="1299334"/>
    <lineage>
        <taxon>Bacteria</taxon>
        <taxon>Bacillati</taxon>
        <taxon>Actinomycetota</taxon>
        <taxon>Actinomycetes</taxon>
        <taxon>Mycobacteriales</taxon>
        <taxon>Mycobacteriaceae</taxon>
        <taxon>Mycobacterium</taxon>
    </lineage>
</organism>
<evidence type="ECO:0000313" key="1">
    <source>
        <dbReference type="EMBL" id="EUA15992.1"/>
    </source>
</evidence>
<proteinExistence type="predicted"/>
<dbReference type="EMBL" id="JAOB01000080">
    <property type="protein sequence ID" value="EUA15992.1"/>
    <property type="molecule type" value="Genomic_DNA"/>
</dbReference>
<accession>X7Z904</accession>
<protein>
    <submittedName>
        <fullName evidence="1">Uncharacterized protein</fullName>
    </submittedName>
</protein>
<comment type="caution">
    <text evidence="1">The sequence shown here is derived from an EMBL/GenBank/DDBJ whole genome shotgun (WGS) entry which is preliminary data.</text>
</comment>
<dbReference type="AlphaFoldDB" id="X7Z904"/>
<gene>
    <name evidence="1" type="ORF">I553_0967</name>
</gene>
<dbReference type="PATRIC" id="fig|1299334.3.peg.8237"/>
<reference evidence="1" key="1">
    <citation type="submission" date="2014-01" db="EMBL/GenBank/DDBJ databases">
        <authorList>
            <person name="Brown-Elliot B."/>
            <person name="Wallace R."/>
            <person name="Lenaerts A."/>
            <person name="Ordway D."/>
            <person name="DeGroote M.A."/>
            <person name="Parker T."/>
            <person name="Sizemore C."/>
            <person name="Tallon L.J."/>
            <person name="Sadzewicz L.K."/>
            <person name="Sengamalay N."/>
            <person name="Fraser C.M."/>
            <person name="Hine E."/>
            <person name="Shefchek K.A."/>
            <person name="Das S.P."/>
            <person name="Tettelin H."/>
        </authorList>
    </citation>
    <scope>NUCLEOTIDE SEQUENCE [LARGE SCALE GENOMIC DNA]</scope>
    <source>
        <strain evidence="1">4042</strain>
    </source>
</reference>
<name>X7Z904_MYCXE</name>
<sequence length="45" mass="4977">MGTNGPNDRQRQIARSISALFPEIQKIGGVRPVRCVGIPRGWRST</sequence>